<dbReference type="PROSITE" id="PS00107">
    <property type="entry name" value="PROTEIN_KINASE_ATP"/>
    <property type="match status" value="1"/>
</dbReference>
<dbReference type="EMBL" id="CAJEWN010000042">
    <property type="protein sequence ID" value="CAD2148858.1"/>
    <property type="molecule type" value="Genomic_DNA"/>
</dbReference>
<feature type="compositionally biased region" description="Basic and acidic residues" evidence="2">
    <location>
        <begin position="326"/>
        <end position="341"/>
    </location>
</feature>
<dbReference type="Proteomes" id="UP000580250">
    <property type="component" value="Unassembled WGS sequence"/>
</dbReference>
<dbReference type="SMART" id="SM00220">
    <property type="entry name" value="S_TKc"/>
    <property type="match status" value="1"/>
</dbReference>
<keyword evidence="1" id="KW-0067">ATP-binding</keyword>
<dbReference type="SUPFAM" id="SSF56112">
    <property type="entry name" value="Protein kinase-like (PK-like)"/>
    <property type="match status" value="1"/>
</dbReference>
<evidence type="ECO:0000259" key="3">
    <source>
        <dbReference type="PROSITE" id="PS50011"/>
    </source>
</evidence>
<dbReference type="Pfam" id="PF00069">
    <property type="entry name" value="Pkinase"/>
    <property type="match status" value="1"/>
</dbReference>
<name>A0A6V7U9L3_MELEN</name>
<evidence type="ECO:0000313" key="5">
    <source>
        <dbReference type="Proteomes" id="UP000580250"/>
    </source>
</evidence>
<evidence type="ECO:0000256" key="2">
    <source>
        <dbReference type="SAM" id="MobiDB-lite"/>
    </source>
</evidence>
<dbReference type="InterPro" id="IPR011009">
    <property type="entry name" value="Kinase-like_dom_sf"/>
</dbReference>
<organism evidence="4 5">
    <name type="scientific">Meloidogyne enterolobii</name>
    <name type="common">Root-knot nematode worm</name>
    <name type="synonym">Meloidogyne mayaguensis</name>
    <dbReference type="NCBI Taxonomy" id="390850"/>
    <lineage>
        <taxon>Eukaryota</taxon>
        <taxon>Metazoa</taxon>
        <taxon>Ecdysozoa</taxon>
        <taxon>Nematoda</taxon>
        <taxon>Chromadorea</taxon>
        <taxon>Rhabditida</taxon>
        <taxon>Tylenchina</taxon>
        <taxon>Tylenchomorpha</taxon>
        <taxon>Tylenchoidea</taxon>
        <taxon>Meloidogynidae</taxon>
        <taxon>Meloidogyninae</taxon>
        <taxon>Meloidogyne</taxon>
    </lineage>
</organism>
<gene>
    <name evidence="4" type="ORF">MENT_LOCUS9492</name>
</gene>
<protein>
    <recommendedName>
        <fullName evidence="3">Protein kinase domain-containing protein</fullName>
    </recommendedName>
</protein>
<keyword evidence="1" id="KW-0547">Nucleotide-binding</keyword>
<dbReference type="InterPro" id="IPR017441">
    <property type="entry name" value="Protein_kinase_ATP_BS"/>
</dbReference>
<dbReference type="GO" id="GO:0004672">
    <property type="term" value="F:protein kinase activity"/>
    <property type="evidence" value="ECO:0007669"/>
    <property type="project" value="InterPro"/>
</dbReference>
<dbReference type="InterPro" id="IPR000719">
    <property type="entry name" value="Prot_kinase_dom"/>
</dbReference>
<proteinExistence type="predicted"/>
<evidence type="ECO:0000256" key="1">
    <source>
        <dbReference type="PROSITE-ProRule" id="PRU10141"/>
    </source>
</evidence>
<comment type="caution">
    <text evidence="4">The sequence shown here is derived from an EMBL/GenBank/DDBJ whole genome shotgun (WGS) entry which is preliminary data.</text>
</comment>
<dbReference type="OrthoDB" id="5979581at2759"/>
<dbReference type="PROSITE" id="PS50011">
    <property type="entry name" value="PROTEIN_KINASE_DOM"/>
    <property type="match status" value="1"/>
</dbReference>
<dbReference type="GO" id="GO:0005524">
    <property type="term" value="F:ATP binding"/>
    <property type="evidence" value="ECO:0007669"/>
    <property type="project" value="UniProtKB-UniRule"/>
</dbReference>
<dbReference type="PANTHER" id="PTHR11909">
    <property type="entry name" value="CASEIN KINASE-RELATED"/>
    <property type="match status" value="1"/>
</dbReference>
<dbReference type="Gene3D" id="1.10.510.10">
    <property type="entry name" value="Transferase(Phosphotransferase) domain 1"/>
    <property type="match status" value="1"/>
</dbReference>
<feature type="domain" description="Protein kinase" evidence="3">
    <location>
        <begin position="11"/>
        <end position="277"/>
    </location>
</feature>
<reference evidence="4 5" key="1">
    <citation type="submission" date="2020-08" db="EMBL/GenBank/DDBJ databases">
        <authorList>
            <person name="Koutsovoulos G."/>
            <person name="Danchin GJ E."/>
        </authorList>
    </citation>
    <scope>NUCLEOTIDE SEQUENCE [LARGE SCALE GENOMIC DNA]</scope>
</reference>
<evidence type="ECO:0000313" key="4">
    <source>
        <dbReference type="EMBL" id="CAD2148858.1"/>
    </source>
</evidence>
<feature type="binding site" evidence="1">
    <location>
        <position position="42"/>
    </location>
    <ligand>
        <name>ATP</name>
        <dbReference type="ChEBI" id="CHEBI:30616"/>
    </ligand>
</feature>
<sequence length="404" mass="46728">MSNVPEFIDKWRVISVLGEGSFGQVYCVQDRNNKQSPFYAMKVEQKQKNRNDEVLRMELQVMQHVTGRFFCDIVHKGQTEKITFIVMTLLGKPLDEIRRAQAGRRFSNPTAMKIGMQMIRAFKKLHHAGYIHRDVKPANMAPGYHHPELLHLFDFGLSRYIFKPDGPGHLRPARSKVAFRGTYRYCSINAHMCRDQGRVDDLWGLLYSLIELCTGSLPWTGMKQVESLSIKTAITDDELFQECPRSFRKVKKKLAQFKFEDQPDYDTLLMMLYREIFSLGEQKLLKEPFEWQMRSEDMNPFNHTKRCKEEDEENTIGTVESEYDSIESRGGDTETHTRTVDDTLDDLNDDNLKDKTKIWEEQKKLKKAGGSANKEKNGKNKPAKGTKPQVKFEGKTKGTGVPKK</sequence>
<accession>A0A6V7U9L3</accession>
<dbReference type="AlphaFoldDB" id="A0A6V7U9L3"/>
<feature type="compositionally biased region" description="Basic and acidic residues" evidence="2">
    <location>
        <begin position="350"/>
        <end position="363"/>
    </location>
</feature>
<feature type="region of interest" description="Disordered" evidence="2">
    <location>
        <begin position="301"/>
        <end position="404"/>
    </location>
</feature>
<dbReference type="InterPro" id="IPR050235">
    <property type="entry name" value="CK1_Ser-Thr_kinase"/>
</dbReference>